<comment type="caution">
    <text evidence="1">The sequence shown here is derived from an EMBL/GenBank/DDBJ whole genome shotgun (WGS) entry which is preliminary data.</text>
</comment>
<protein>
    <submittedName>
        <fullName evidence="1">Uncharacterized protein</fullName>
    </submittedName>
</protein>
<proteinExistence type="predicted"/>
<gene>
    <name evidence="1" type="ORF">E3N88_03697</name>
</gene>
<keyword evidence="2" id="KW-1185">Reference proteome</keyword>
<evidence type="ECO:0000313" key="2">
    <source>
        <dbReference type="Proteomes" id="UP000326396"/>
    </source>
</evidence>
<name>A0A5N6PSA2_9ASTR</name>
<organism evidence="1 2">
    <name type="scientific">Mikania micrantha</name>
    <name type="common">bitter vine</name>
    <dbReference type="NCBI Taxonomy" id="192012"/>
    <lineage>
        <taxon>Eukaryota</taxon>
        <taxon>Viridiplantae</taxon>
        <taxon>Streptophyta</taxon>
        <taxon>Embryophyta</taxon>
        <taxon>Tracheophyta</taxon>
        <taxon>Spermatophyta</taxon>
        <taxon>Magnoliopsida</taxon>
        <taxon>eudicotyledons</taxon>
        <taxon>Gunneridae</taxon>
        <taxon>Pentapetalae</taxon>
        <taxon>asterids</taxon>
        <taxon>campanulids</taxon>
        <taxon>Asterales</taxon>
        <taxon>Asteraceae</taxon>
        <taxon>Asteroideae</taxon>
        <taxon>Heliantheae alliance</taxon>
        <taxon>Eupatorieae</taxon>
        <taxon>Mikania</taxon>
    </lineage>
</organism>
<accession>A0A5N6PSA2</accession>
<dbReference type="OrthoDB" id="780166at2759"/>
<dbReference type="Proteomes" id="UP000326396">
    <property type="component" value="Linkage Group LG10"/>
</dbReference>
<reference evidence="1 2" key="1">
    <citation type="submission" date="2019-05" db="EMBL/GenBank/DDBJ databases">
        <title>Mikania micrantha, genome provides insights into the molecular mechanism of rapid growth.</title>
        <authorList>
            <person name="Liu B."/>
        </authorList>
    </citation>
    <scope>NUCLEOTIDE SEQUENCE [LARGE SCALE GENOMIC DNA]</scope>
    <source>
        <strain evidence="1">NLD-2019</strain>
        <tissue evidence="1">Leaf</tissue>
    </source>
</reference>
<sequence>MEVNTKSSWGSVFEGIRRSDGILIATRDNYYENMIITEHANNNLLFHHNKPCSGPQLLLIKNNNNNNNNANNNNNRRTTLSELFMKTKNEIIDDDELSNSVSKIAAAAGGSKHKTDDKSSVHIKLMAKILKTRKSSSSVTTNVEYSADEDHQLTNHKILPMIQYYLEALAVSENMRKNVQKSQQVTKENIHKDHEEDIIISPKPTNCSNSVSHAKRERWIKSDAEYLILEL</sequence>
<dbReference type="AlphaFoldDB" id="A0A5N6PSA2"/>
<evidence type="ECO:0000313" key="1">
    <source>
        <dbReference type="EMBL" id="KAD7116429.1"/>
    </source>
</evidence>
<dbReference type="EMBL" id="SZYD01000002">
    <property type="protein sequence ID" value="KAD7116429.1"/>
    <property type="molecule type" value="Genomic_DNA"/>
</dbReference>